<dbReference type="Proteomes" id="UP000005239">
    <property type="component" value="Unassembled WGS sequence"/>
</dbReference>
<accession>A0A8R1Z6P2</accession>
<evidence type="ECO:0000313" key="2">
    <source>
        <dbReference type="Proteomes" id="UP000005239"/>
    </source>
</evidence>
<name>A0A2A6BYH4_PRIPA</name>
<reference evidence="2" key="1">
    <citation type="journal article" date="2008" name="Nat. Genet.">
        <title>The Pristionchus pacificus genome provides a unique perspective on nematode lifestyle and parasitism.</title>
        <authorList>
            <person name="Dieterich C."/>
            <person name="Clifton S.W."/>
            <person name="Schuster L.N."/>
            <person name="Chinwalla A."/>
            <person name="Delehaunty K."/>
            <person name="Dinkelacker I."/>
            <person name="Fulton L."/>
            <person name="Fulton R."/>
            <person name="Godfrey J."/>
            <person name="Minx P."/>
            <person name="Mitreva M."/>
            <person name="Roeseler W."/>
            <person name="Tian H."/>
            <person name="Witte H."/>
            <person name="Yang S.P."/>
            <person name="Wilson R.K."/>
            <person name="Sommer R.J."/>
        </authorList>
    </citation>
    <scope>NUCLEOTIDE SEQUENCE [LARGE SCALE GENOMIC DNA]</scope>
    <source>
        <strain evidence="2">PS312</strain>
    </source>
</reference>
<sequence length="80" mass="8784">MDTEGEGVIDSSIASSLELSPLSSPIFSFSSAIEYINYDPQKTKMMTIGPTLSQEARITYKIMPFSSTLVPVMTKSIPYL</sequence>
<proteinExistence type="predicted"/>
<gene>
    <name evidence="1" type="primary">WBGene00283311</name>
</gene>
<evidence type="ECO:0000313" key="1">
    <source>
        <dbReference type="EnsemblMetazoa" id="PPA44942.1"/>
    </source>
</evidence>
<protein>
    <submittedName>
        <fullName evidence="1">Uncharacterized protein</fullName>
    </submittedName>
</protein>
<dbReference type="AlphaFoldDB" id="A0A2A6BYH4"/>
<keyword evidence="2" id="KW-1185">Reference proteome</keyword>
<dbReference type="EnsemblMetazoa" id="PPA44942.1">
    <property type="protein sequence ID" value="PPA44942.1"/>
    <property type="gene ID" value="WBGene00283311"/>
</dbReference>
<organism evidence="1 2">
    <name type="scientific">Pristionchus pacificus</name>
    <name type="common">Parasitic nematode worm</name>
    <dbReference type="NCBI Taxonomy" id="54126"/>
    <lineage>
        <taxon>Eukaryota</taxon>
        <taxon>Metazoa</taxon>
        <taxon>Ecdysozoa</taxon>
        <taxon>Nematoda</taxon>
        <taxon>Chromadorea</taxon>
        <taxon>Rhabditida</taxon>
        <taxon>Rhabditina</taxon>
        <taxon>Diplogasteromorpha</taxon>
        <taxon>Diplogasteroidea</taxon>
        <taxon>Neodiplogasteridae</taxon>
        <taxon>Pristionchus</taxon>
    </lineage>
</organism>
<reference evidence="1" key="2">
    <citation type="submission" date="2022-06" db="UniProtKB">
        <authorList>
            <consortium name="EnsemblMetazoa"/>
        </authorList>
    </citation>
    <scope>IDENTIFICATION</scope>
    <source>
        <strain evidence="1">PS312</strain>
    </source>
</reference>
<accession>A0A2A6BYH4</accession>